<dbReference type="GeneID" id="11504838"/>
<dbReference type="EMBL" id="HE616748">
    <property type="protein sequence ID" value="CCE93622.1"/>
    <property type="molecule type" value="Genomic_DNA"/>
</dbReference>
<sequence length="1394" mass="158920">MSSGTVVSRYLPHEARVLLLTELVDEGRFNDVVELLDSTGLEIPYEMGKNIFEVIKTRMLDVSENQWQDLSQDAEMRTLAQVTCKMDVVREMVEQWIGSQLVDYIKNIGDNDFSQEMMCDFPRPQEECEAVVLLAFLELVYLFSSKTHKSKLDGIIMLLLGCEDEIVTSKCSKLMRWHINDIIERCKADQIFDRNTWDLIDRVLSGDSDCPWKQRNGLSFLLRFLVASDPTPALEKFIQRDEYWMHVRAALSQKVHEYRKLGISVLQLTVKKISTWPESFYTSLISWDPLHGSKFVQSWKEFMTLYEIVSLDTALNQIEAASGGILKLLDEGAFLNPSWGLILFSTGLRASMESVRKYMVSLLFQVRDKSVFATDLTTLRAIFLPSIMEAHFFNSDGADCPYGEHLANFISAIITESAEQADVVVEAMLETLVDQGGSFDPARIYISLGILNSLRKKNARLLNANHLELITKLFEFENEDAVFETTIQTIYLKFLLHVSPSVTPIEWAECIVSHIKRNQGSYEFFSPMAGLFEDFALTYFGPDAGRQLLGRGQTYELIAIILWKYDDVPVTRDLLIEVARSGENVPVYTENATEYLAALLNGKEVNYECTHLFVDYPGFSTNTWKSIDLKPLYESVTQEFSGDKLKFFVEVYKKIFKNTIDSFELSWPQLKDLYELIKERTSSCTLVDFKTKDDLYGVYFDLLSLCLKINPLKDRDEVNEFISMLENNVRNDNGNFKGDQGTSELCAYFLTTYVSNEESQEAWSYVYRIFGLLTTIWDSFSAERLVLKQRDLHLSTINGLFHPSVLLFSSFPSKEGKKLADKQHEYSRKIVKQAYSRRSMLPLMGQNIKYFMHLHGKQLQQNDDYWWLIDTMIAIFTCTQTTVNIFQIKTVIATLFDKKIGAYHSGSSGLYERTYGIEESSAKIDVITALLQSSDHFKDRFVSETINRTNLLVAKKKTDGVEEIQRLLEWQLILLCVSTQEKANLVDTAARFVLPNLVEEISPIIRIYMEWLISLSLSENYGQQDACNLEDKIFSLMDDHARPIVVVSAERIIYLVLKAHKFMKATGFTSLLSKFTSKVVPNATSNKPLVRHFSNSLMLDFWPSFQETFKDTTLKGIIKGLFDKAESTKMSGRYRAGDANFWDINADLTLIGIFGGVMKKTIDHDLPFISEKKFKQYLPSTNLFPVGQDESSLWLLKRSTNRYAANMADMSSESTQLQTKSGAWETLMDIDSDTPDKNVTRSDLIVVSSLVDKPPNLGGICRLCDVLGVGLLAVQDIRVKNHPQFKNVAVTADRWMPMAEVSIQGIADFMQEKKKEGYVLIGLEQTDNSVKLDTHYKFPKKSLILLGTEAHGIPGDLLSQLDLCLEIQQFGVIRSMNIQTATAVIVHSYTIQHM</sequence>
<dbReference type="HOGENOM" id="CLU_005519_0_0_1"/>
<dbReference type="Pfam" id="PF00588">
    <property type="entry name" value="SpoU_methylase"/>
    <property type="match status" value="1"/>
</dbReference>
<dbReference type="GO" id="GO:0016423">
    <property type="term" value="F:tRNA (guanine) methyltransferase activity"/>
    <property type="evidence" value="ECO:0007669"/>
    <property type="project" value="EnsemblFungi"/>
</dbReference>
<dbReference type="FunCoup" id="G8ZYZ7">
    <property type="interactions" value="183"/>
</dbReference>
<name>G8ZYZ7_TORDE</name>
<dbReference type="OrthoDB" id="241340at2759"/>
<dbReference type="GO" id="GO:0002128">
    <property type="term" value="P:tRNA nucleoside ribose methylation"/>
    <property type="evidence" value="ECO:0007669"/>
    <property type="project" value="EnsemblFungi"/>
</dbReference>
<dbReference type="InterPro" id="IPR016024">
    <property type="entry name" value="ARM-type_fold"/>
</dbReference>
<dbReference type="STRING" id="1076872.G8ZYZ7"/>
<dbReference type="eggNOG" id="KOG0839">
    <property type="taxonomic scope" value="Eukaryota"/>
</dbReference>
<keyword evidence="1" id="KW-0489">Methyltransferase</keyword>
<evidence type="ECO:0000259" key="3">
    <source>
        <dbReference type="Pfam" id="PF00588"/>
    </source>
</evidence>
<dbReference type="InterPro" id="IPR029026">
    <property type="entry name" value="tRNA_m1G_MTases_N"/>
</dbReference>
<dbReference type="Proteomes" id="UP000005627">
    <property type="component" value="Chromosome 7"/>
</dbReference>
<evidence type="ECO:0000313" key="5">
    <source>
        <dbReference type="Proteomes" id="UP000005627"/>
    </source>
</evidence>
<dbReference type="InParanoid" id="G8ZYZ7"/>
<accession>G8ZYZ7</accession>
<proteinExistence type="predicted"/>
<dbReference type="Gene3D" id="3.40.1280.10">
    <property type="match status" value="1"/>
</dbReference>
<evidence type="ECO:0000256" key="2">
    <source>
        <dbReference type="ARBA" id="ARBA00022679"/>
    </source>
</evidence>
<keyword evidence="5" id="KW-1185">Reference proteome</keyword>
<dbReference type="KEGG" id="tdl:TDEL_0G02550"/>
<dbReference type="SUPFAM" id="SSF48371">
    <property type="entry name" value="ARM repeat"/>
    <property type="match status" value="1"/>
</dbReference>
<keyword evidence="2" id="KW-0808">Transferase</keyword>
<dbReference type="GO" id="GO:0034599">
    <property type="term" value="P:cellular response to oxidative stress"/>
    <property type="evidence" value="ECO:0007669"/>
    <property type="project" value="EnsemblFungi"/>
</dbReference>
<dbReference type="FunFam" id="3.40.1280.10:FF:000022">
    <property type="entry name" value="Trm3p"/>
    <property type="match status" value="1"/>
</dbReference>
<dbReference type="GO" id="GO:0003723">
    <property type="term" value="F:RNA binding"/>
    <property type="evidence" value="ECO:0007669"/>
    <property type="project" value="InterPro"/>
</dbReference>
<evidence type="ECO:0000313" key="4">
    <source>
        <dbReference type="EMBL" id="CCE93622.1"/>
    </source>
</evidence>
<protein>
    <recommendedName>
        <fullName evidence="3">tRNA/rRNA methyltransferase SpoU type domain-containing protein</fullName>
    </recommendedName>
</protein>
<dbReference type="CDD" id="cd18091">
    <property type="entry name" value="SpoU-like_TRM3-like"/>
    <property type="match status" value="1"/>
</dbReference>
<reference evidence="4 5" key="1">
    <citation type="journal article" date="2011" name="Proc. Natl. Acad. Sci. U.S.A.">
        <title>Evolutionary erosion of yeast sex chromosomes by mating-type switching accidents.</title>
        <authorList>
            <person name="Gordon J.L."/>
            <person name="Armisen D."/>
            <person name="Proux-Wera E."/>
            <person name="Oheigeartaigh S.S."/>
            <person name="Byrne K.P."/>
            <person name="Wolfe K.H."/>
        </authorList>
    </citation>
    <scope>NUCLEOTIDE SEQUENCE [LARGE SCALE GENOMIC DNA]</scope>
    <source>
        <strain evidence="5">ATCC 10662 / CBS 1146 / NBRC 0425 / NCYC 2629 / NRRL Y-866</strain>
    </source>
</reference>
<dbReference type="InterPro" id="IPR045330">
    <property type="entry name" value="TRM3/TARBP1"/>
</dbReference>
<organism evidence="4 5">
    <name type="scientific">Torulaspora delbrueckii</name>
    <name type="common">Yeast</name>
    <name type="synonym">Candida colliculosa</name>
    <dbReference type="NCBI Taxonomy" id="4950"/>
    <lineage>
        <taxon>Eukaryota</taxon>
        <taxon>Fungi</taxon>
        <taxon>Dikarya</taxon>
        <taxon>Ascomycota</taxon>
        <taxon>Saccharomycotina</taxon>
        <taxon>Saccharomycetes</taxon>
        <taxon>Saccharomycetales</taxon>
        <taxon>Saccharomycetaceae</taxon>
        <taxon>Torulaspora</taxon>
    </lineage>
</organism>
<dbReference type="InterPro" id="IPR044748">
    <property type="entry name" value="Trm3/TARBP1_C"/>
</dbReference>
<dbReference type="SUPFAM" id="SSF75217">
    <property type="entry name" value="alpha/beta knot"/>
    <property type="match status" value="1"/>
</dbReference>
<dbReference type="PANTHER" id="PTHR12029:SF11">
    <property type="entry name" value="METHYLTRANSFERASE TARBP1-RELATED"/>
    <property type="match status" value="1"/>
</dbReference>
<dbReference type="InterPro" id="IPR029028">
    <property type="entry name" value="Alpha/beta_knot_MTases"/>
</dbReference>
<dbReference type="InterPro" id="IPR001537">
    <property type="entry name" value="SpoU_MeTrfase"/>
</dbReference>
<dbReference type="PANTHER" id="PTHR12029">
    <property type="entry name" value="RNA METHYLTRANSFERASE"/>
    <property type="match status" value="1"/>
</dbReference>
<feature type="domain" description="tRNA/rRNA methyltransferase SpoU type" evidence="3">
    <location>
        <begin position="1244"/>
        <end position="1386"/>
    </location>
</feature>
<evidence type="ECO:0000256" key="1">
    <source>
        <dbReference type="ARBA" id="ARBA00022603"/>
    </source>
</evidence>
<gene>
    <name evidence="4" type="primary">TDEL0G02550</name>
    <name evidence="4" type="ORF">TDEL_0G02550</name>
</gene>
<dbReference type="RefSeq" id="XP_003682833.1">
    <property type="nucleotide sequence ID" value="XM_003682785.1"/>
</dbReference>